<accession>A0ABU0ZQH3</accession>
<sequence length="64" mass="7359">MTDFHDRDLDVRPGWEGLIDLVRGDRNRDTQVDRLSYDLDGAGHFDLVKQDDDVPGDNGNAFRR</sequence>
<gene>
    <name evidence="1" type="ORF">RB614_32690</name>
</gene>
<dbReference type="EMBL" id="JAVHUY010000040">
    <property type="protein sequence ID" value="MDQ7909289.1"/>
    <property type="molecule type" value="Genomic_DNA"/>
</dbReference>
<keyword evidence="2" id="KW-1185">Reference proteome</keyword>
<name>A0ABU0ZQH3_9ACTN</name>
<comment type="caution">
    <text evidence="1">The sequence shown here is derived from an EMBL/GenBank/DDBJ whole genome shotgun (WGS) entry which is preliminary data.</text>
</comment>
<dbReference type="RefSeq" id="WP_308716545.1">
    <property type="nucleotide sequence ID" value="NZ_JAVHUY010000040.1"/>
</dbReference>
<proteinExistence type="predicted"/>
<organism evidence="1 2">
    <name type="scientific">Phytohabitans maris</name>
    <dbReference type="NCBI Taxonomy" id="3071409"/>
    <lineage>
        <taxon>Bacteria</taxon>
        <taxon>Bacillati</taxon>
        <taxon>Actinomycetota</taxon>
        <taxon>Actinomycetes</taxon>
        <taxon>Micromonosporales</taxon>
        <taxon>Micromonosporaceae</taxon>
    </lineage>
</organism>
<evidence type="ECO:0000313" key="1">
    <source>
        <dbReference type="EMBL" id="MDQ7909289.1"/>
    </source>
</evidence>
<evidence type="ECO:0000313" key="2">
    <source>
        <dbReference type="Proteomes" id="UP001230908"/>
    </source>
</evidence>
<dbReference type="Proteomes" id="UP001230908">
    <property type="component" value="Unassembled WGS sequence"/>
</dbReference>
<reference evidence="1 2" key="1">
    <citation type="submission" date="2023-08" db="EMBL/GenBank/DDBJ databases">
        <title>Phytohabitans sansha sp. nov., isolated from marine sediment.</title>
        <authorList>
            <person name="Zhao Y."/>
            <person name="Yi K."/>
        </authorList>
    </citation>
    <scope>NUCLEOTIDE SEQUENCE [LARGE SCALE GENOMIC DNA]</scope>
    <source>
        <strain evidence="1 2">ZYX-F-186</strain>
    </source>
</reference>
<protein>
    <submittedName>
        <fullName evidence="1">Uncharacterized protein</fullName>
    </submittedName>
</protein>